<protein>
    <submittedName>
        <fullName evidence="2">Uncharacterized protein</fullName>
    </submittedName>
</protein>
<accession>A0AAD9KR28</accession>
<evidence type="ECO:0000256" key="1">
    <source>
        <dbReference type="SAM" id="MobiDB-lite"/>
    </source>
</evidence>
<keyword evidence="3" id="KW-1185">Reference proteome</keyword>
<name>A0AAD9KR28_RIDPI</name>
<comment type="caution">
    <text evidence="2">The sequence shown here is derived from an EMBL/GenBank/DDBJ whole genome shotgun (WGS) entry which is preliminary data.</text>
</comment>
<evidence type="ECO:0000313" key="2">
    <source>
        <dbReference type="EMBL" id="KAK2175727.1"/>
    </source>
</evidence>
<organism evidence="2 3">
    <name type="scientific">Ridgeia piscesae</name>
    <name type="common">Tubeworm</name>
    <dbReference type="NCBI Taxonomy" id="27915"/>
    <lineage>
        <taxon>Eukaryota</taxon>
        <taxon>Metazoa</taxon>
        <taxon>Spiralia</taxon>
        <taxon>Lophotrochozoa</taxon>
        <taxon>Annelida</taxon>
        <taxon>Polychaeta</taxon>
        <taxon>Sedentaria</taxon>
        <taxon>Canalipalpata</taxon>
        <taxon>Sabellida</taxon>
        <taxon>Siboglinidae</taxon>
        <taxon>Ridgeia</taxon>
    </lineage>
</organism>
<gene>
    <name evidence="2" type="ORF">NP493_712g01009</name>
</gene>
<dbReference type="Proteomes" id="UP001209878">
    <property type="component" value="Unassembled WGS sequence"/>
</dbReference>
<reference evidence="2" key="1">
    <citation type="journal article" date="2023" name="Mol. Biol. Evol.">
        <title>Third-Generation Sequencing Reveals the Adaptive Role of the Epigenome in Three Deep-Sea Polychaetes.</title>
        <authorList>
            <person name="Perez M."/>
            <person name="Aroh O."/>
            <person name="Sun Y."/>
            <person name="Lan Y."/>
            <person name="Juniper S.K."/>
            <person name="Young C.R."/>
            <person name="Angers B."/>
            <person name="Qian P.Y."/>
        </authorList>
    </citation>
    <scope>NUCLEOTIDE SEQUENCE</scope>
    <source>
        <strain evidence="2">R07B-5</strain>
    </source>
</reference>
<dbReference type="AlphaFoldDB" id="A0AAD9KR28"/>
<dbReference type="EMBL" id="JAODUO010000711">
    <property type="protein sequence ID" value="KAK2175727.1"/>
    <property type="molecule type" value="Genomic_DNA"/>
</dbReference>
<sequence>MSSPKPEPTARPAETTPSVASHGLLRTQLSLRHDMMEKMSRMPKLATNSGLTRLAFSFMLNSTVWVVKRYTSMCVNVCSDSTCRRDRSRTDCQFGYTET</sequence>
<evidence type="ECO:0000313" key="3">
    <source>
        <dbReference type="Proteomes" id="UP001209878"/>
    </source>
</evidence>
<feature type="region of interest" description="Disordered" evidence="1">
    <location>
        <begin position="1"/>
        <end position="24"/>
    </location>
</feature>
<proteinExistence type="predicted"/>